<protein>
    <submittedName>
        <fullName evidence="1">Uncharacterized protein</fullName>
    </submittedName>
</protein>
<organism evidence="1">
    <name type="scientific">Anguilla anguilla</name>
    <name type="common">European freshwater eel</name>
    <name type="synonym">Muraena anguilla</name>
    <dbReference type="NCBI Taxonomy" id="7936"/>
    <lineage>
        <taxon>Eukaryota</taxon>
        <taxon>Metazoa</taxon>
        <taxon>Chordata</taxon>
        <taxon>Craniata</taxon>
        <taxon>Vertebrata</taxon>
        <taxon>Euteleostomi</taxon>
        <taxon>Actinopterygii</taxon>
        <taxon>Neopterygii</taxon>
        <taxon>Teleostei</taxon>
        <taxon>Anguilliformes</taxon>
        <taxon>Anguillidae</taxon>
        <taxon>Anguilla</taxon>
    </lineage>
</organism>
<sequence length="27" mass="3269">MRNLNAKANQRVVNVIYQTRLREPRLD</sequence>
<dbReference type="AlphaFoldDB" id="A0A0E9RPL8"/>
<name>A0A0E9RPL8_ANGAN</name>
<dbReference type="EMBL" id="GBXM01077518">
    <property type="protein sequence ID" value="JAH31059.1"/>
    <property type="molecule type" value="Transcribed_RNA"/>
</dbReference>
<evidence type="ECO:0000313" key="1">
    <source>
        <dbReference type="EMBL" id="JAH31059.1"/>
    </source>
</evidence>
<reference evidence="1" key="2">
    <citation type="journal article" date="2015" name="Fish Shellfish Immunol.">
        <title>Early steps in the European eel (Anguilla anguilla)-Vibrio vulnificus interaction in the gills: Role of the RtxA13 toxin.</title>
        <authorList>
            <person name="Callol A."/>
            <person name="Pajuelo D."/>
            <person name="Ebbesson L."/>
            <person name="Teles M."/>
            <person name="MacKenzie S."/>
            <person name="Amaro C."/>
        </authorList>
    </citation>
    <scope>NUCLEOTIDE SEQUENCE</scope>
</reference>
<accession>A0A0E9RPL8</accession>
<proteinExistence type="predicted"/>
<reference evidence="1" key="1">
    <citation type="submission" date="2014-11" db="EMBL/GenBank/DDBJ databases">
        <authorList>
            <person name="Amaro Gonzalez C."/>
        </authorList>
    </citation>
    <scope>NUCLEOTIDE SEQUENCE</scope>
</reference>